<dbReference type="InterPro" id="IPR009057">
    <property type="entry name" value="Homeodomain-like_sf"/>
</dbReference>
<dbReference type="InterPro" id="IPR055247">
    <property type="entry name" value="InsJ-like_HTH"/>
</dbReference>
<dbReference type="Pfam" id="PF00665">
    <property type="entry name" value="rve"/>
    <property type="match status" value="1"/>
</dbReference>
<dbReference type="Gene3D" id="3.30.420.10">
    <property type="entry name" value="Ribonuclease H-like superfamily/Ribonuclease H"/>
    <property type="match status" value="1"/>
</dbReference>
<dbReference type="InterPro" id="IPR001584">
    <property type="entry name" value="Integrase_cat-core"/>
</dbReference>
<dbReference type="Pfam" id="PF13518">
    <property type="entry name" value="HTH_28"/>
    <property type="match status" value="1"/>
</dbReference>
<dbReference type="SUPFAM" id="SSF46689">
    <property type="entry name" value="Homeodomain-like"/>
    <property type="match status" value="1"/>
</dbReference>
<name>A0A7T7S1G4_9ACTO</name>
<evidence type="ECO:0000313" key="2">
    <source>
        <dbReference type="EMBL" id="QQM66886.1"/>
    </source>
</evidence>
<dbReference type="InterPro" id="IPR036397">
    <property type="entry name" value="RNaseH_sf"/>
</dbReference>
<keyword evidence="3" id="KW-1185">Reference proteome</keyword>
<dbReference type="InterPro" id="IPR012337">
    <property type="entry name" value="RNaseH-like_sf"/>
</dbReference>
<accession>A0A7T7S1G4</accession>
<dbReference type="EMBL" id="CP066802">
    <property type="protein sequence ID" value="QQM66886.1"/>
    <property type="molecule type" value="Genomic_DNA"/>
</dbReference>
<dbReference type="PROSITE" id="PS50994">
    <property type="entry name" value="INTEGRASE"/>
    <property type="match status" value="1"/>
</dbReference>
<dbReference type="PANTHER" id="PTHR35004">
    <property type="entry name" value="TRANSPOSASE RV3428C-RELATED"/>
    <property type="match status" value="1"/>
</dbReference>
<dbReference type="GO" id="GO:0003676">
    <property type="term" value="F:nucleic acid binding"/>
    <property type="evidence" value="ECO:0007669"/>
    <property type="project" value="InterPro"/>
</dbReference>
<gene>
    <name evidence="2" type="ORF">JG540_07415</name>
</gene>
<dbReference type="AlphaFoldDB" id="A0A7T7S1G4"/>
<evidence type="ECO:0000313" key="3">
    <source>
        <dbReference type="Proteomes" id="UP000595895"/>
    </source>
</evidence>
<dbReference type="GO" id="GO:0015074">
    <property type="term" value="P:DNA integration"/>
    <property type="evidence" value="ECO:0007669"/>
    <property type="project" value="InterPro"/>
</dbReference>
<feature type="domain" description="Integrase catalytic" evidence="1">
    <location>
        <begin position="120"/>
        <end position="301"/>
    </location>
</feature>
<sequence>MSVRLKVVEFRAGGGERVEAFCERLGISVRSFYRIRRAWREGGREALLPASRAPHHPWRVYGEETVEAVAALHAELTALGVDAGAQTIVFHLQRAGVSPLPSVSTVNRILARLGLSRTNRRKRPRASYTRFSRARANELWQIDAIAWHLPRIGTVTIYQVIDDATRLCVALQAFAGGESTQGAITTLAQAVSRYGPPACVLSDNGAAFPAHRLGRLSATERYLADLGVLPVSGRVAHTQTQGKVERAHQVVQQWLRARPAPCSCEELNTSLHELRDYYNHERPHQAHTPRCTPAQAWQATQQAPGPTTPIDPATLLPHHHAPLRTVRQRGVLSYQGHTLYLGTAMAGRTLSLTHTPGLLTLTDLTRNQPLTTITWPPPTRYLNLTHCQKP</sequence>
<dbReference type="KEGG" id="awe:JG540_07415"/>
<proteinExistence type="predicted"/>
<organism evidence="2 3">
    <name type="scientific">Actinomyces weissii</name>
    <dbReference type="NCBI Taxonomy" id="675090"/>
    <lineage>
        <taxon>Bacteria</taxon>
        <taxon>Bacillati</taxon>
        <taxon>Actinomycetota</taxon>
        <taxon>Actinomycetes</taxon>
        <taxon>Actinomycetales</taxon>
        <taxon>Actinomycetaceae</taxon>
        <taxon>Actinomyces</taxon>
    </lineage>
</organism>
<dbReference type="RefSeq" id="WP_200275020.1">
    <property type="nucleotide sequence ID" value="NZ_CP066802.1"/>
</dbReference>
<reference evidence="2 3" key="1">
    <citation type="submission" date="2020-12" db="EMBL/GenBank/DDBJ databases">
        <authorList>
            <person name="Zhou J."/>
        </authorList>
    </citation>
    <scope>NUCLEOTIDE SEQUENCE [LARGE SCALE GENOMIC DNA]</scope>
    <source>
        <strain evidence="2 3">CCUG 61299</strain>
    </source>
</reference>
<dbReference type="Proteomes" id="UP000595895">
    <property type="component" value="Chromosome"/>
</dbReference>
<dbReference type="PANTHER" id="PTHR35004:SF7">
    <property type="entry name" value="INTEGRASE PROTEIN"/>
    <property type="match status" value="1"/>
</dbReference>
<dbReference type="SUPFAM" id="SSF53098">
    <property type="entry name" value="Ribonuclease H-like"/>
    <property type="match status" value="1"/>
</dbReference>
<protein>
    <submittedName>
        <fullName evidence="2">Transposase</fullName>
    </submittedName>
</protein>
<evidence type="ECO:0000259" key="1">
    <source>
        <dbReference type="PROSITE" id="PS50994"/>
    </source>
</evidence>